<dbReference type="eggNOG" id="ENOG502QRH0">
    <property type="taxonomic scope" value="Eukaryota"/>
</dbReference>
<sequence>MLQRLRPPRAATGALLPSSTRVLARSLATTTTPTSPAPKSRNDTNPPVGIYLHFPYCTHRCTYCAFNVYAHPPAGAPPPLVEAYVKELTHALTEEVPGRRWDVRSVYFGGGTPSLAPQEFFERTLASIHQHANAVAADAEITVEANPSDITLDKLHAWRAHGVNRLSIGVQALDDATLRLFERDHTAQQALRAVELAKKVFPDRISLDFIWGRPGQSVRAWKNELRRILGVADGHLSLYQLTLERGTRLVRALNTDDDLPAMPSDDELADMYEATVQITAAHDFHQYEVSSFARTRANEAVHNSGYWRGHEYIGVGPGAHGCIARRGPGTRDKTYRIMSPSAWAATCHASGHGMLKRAKMTRRAVAEERVVMGLRMVRDGLVVDEEVAEVLDGEAVEKMVRDGFLEWTERGVRCTRRGLAVVDAVVPRVLRAEKEEEEVRERVLQ</sequence>
<dbReference type="InterPro" id="IPR007197">
    <property type="entry name" value="rSAM"/>
</dbReference>
<dbReference type="PANTHER" id="PTHR13932">
    <property type="entry name" value="COPROPORPHYRINIGEN III OXIDASE"/>
    <property type="match status" value="1"/>
</dbReference>
<evidence type="ECO:0000256" key="2">
    <source>
        <dbReference type="ARBA" id="ARBA00014678"/>
    </source>
</evidence>
<dbReference type="PROSITE" id="PS51918">
    <property type="entry name" value="RADICAL_SAM"/>
    <property type="match status" value="1"/>
</dbReference>
<reference evidence="6 7" key="1">
    <citation type="submission" date="2009-11" db="EMBL/GenBank/DDBJ databases">
        <title>Annotation of Allomyces macrogynus ATCC 38327.</title>
        <authorList>
            <consortium name="The Broad Institute Genome Sequencing Platform"/>
            <person name="Russ C."/>
            <person name="Cuomo C."/>
            <person name="Burger G."/>
            <person name="Gray M.W."/>
            <person name="Holland P.W.H."/>
            <person name="King N."/>
            <person name="Lang F.B.F."/>
            <person name="Roger A.J."/>
            <person name="Ruiz-Trillo I."/>
            <person name="Young S.K."/>
            <person name="Zeng Q."/>
            <person name="Gargeya S."/>
            <person name="Fitzgerald M."/>
            <person name="Haas B."/>
            <person name="Abouelleil A."/>
            <person name="Alvarado L."/>
            <person name="Arachchi H.M."/>
            <person name="Berlin A."/>
            <person name="Chapman S.B."/>
            <person name="Gearin G."/>
            <person name="Goldberg J."/>
            <person name="Griggs A."/>
            <person name="Gujja S."/>
            <person name="Hansen M."/>
            <person name="Heiman D."/>
            <person name="Howarth C."/>
            <person name="Larimer J."/>
            <person name="Lui A."/>
            <person name="MacDonald P.J.P."/>
            <person name="McCowen C."/>
            <person name="Montmayeur A."/>
            <person name="Murphy C."/>
            <person name="Neiman D."/>
            <person name="Pearson M."/>
            <person name="Priest M."/>
            <person name="Roberts A."/>
            <person name="Saif S."/>
            <person name="Shea T."/>
            <person name="Sisk P."/>
            <person name="Stolte C."/>
            <person name="Sykes S."/>
            <person name="Wortman J."/>
            <person name="Nusbaum C."/>
            <person name="Birren B."/>
        </authorList>
    </citation>
    <scope>NUCLEOTIDE SEQUENCE [LARGE SCALE GENOMIC DNA]</scope>
    <source>
        <strain evidence="6 7">ATCC 38327</strain>
    </source>
</reference>
<proteinExistence type="inferred from homology"/>
<dbReference type="EMBL" id="GG745370">
    <property type="protein sequence ID" value="KNE71228.1"/>
    <property type="molecule type" value="Genomic_DNA"/>
</dbReference>
<protein>
    <recommendedName>
        <fullName evidence="2">Radical S-adenosyl methionine domain-containing protein 1, mitochondrial</fullName>
    </recommendedName>
    <alternativeName>
        <fullName evidence="3">Putative heme chaperone</fullName>
    </alternativeName>
</protein>
<dbReference type="InterPro" id="IPR023404">
    <property type="entry name" value="rSAM_horseshoe"/>
</dbReference>
<gene>
    <name evidence="6" type="ORF">AMAG_15883</name>
</gene>
<dbReference type="GO" id="GO:0005739">
    <property type="term" value="C:mitochondrion"/>
    <property type="evidence" value="ECO:0007669"/>
    <property type="project" value="TreeGrafter"/>
</dbReference>
<dbReference type="GO" id="GO:0004109">
    <property type="term" value="F:coproporphyrinogen oxidase activity"/>
    <property type="evidence" value="ECO:0007669"/>
    <property type="project" value="InterPro"/>
</dbReference>
<feature type="domain" description="Radical SAM core" evidence="5">
    <location>
        <begin position="42"/>
        <end position="285"/>
    </location>
</feature>
<dbReference type="Gene3D" id="3.80.30.20">
    <property type="entry name" value="tm_1862 like domain"/>
    <property type="match status" value="1"/>
</dbReference>
<dbReference type="InterPro" id="IPR010723">
    <property type="entry name" value="HemN_C"/>
</dbReference>
<dbReference type="OrthoDB" id="431409at2759"/>
<reference evidence="7" key="2">
    <citation type="submission" date="2009-11" db="EMBL/GenBank/DDBJ databases">
        <title>The Genome Sequence of Allomyces macrogynus strain ATCC 38327.</title>
        <authorList>
            <consortium name="The Broad Institute Genome Sequencing Platform"/>
            <person name="Russ C."/>
            <person name="Cuomo C."/>
            <person name="Shea T."/>
            <person name="Young S.K."/>
            <person name="Zeng Q."/>
            <person name="Koehrsen M."/>
            <person name="Haas B."/>
            <person name="Borodovsky M."/>
            <person name="Guigo R."/>
            <person name="Alvarado L."/>
            <person name="Berlin A."/>
            <person name="Borenstein D."/>
            <person name="Chen Z."/>
            <person name="Engels R."/>
            <person name="Freedman E."/>
            <person name="Gellesch M."/>
            <person name="Goldberg J."/>
            <person name="Griggs A."/>
            <person name="Gujja S."/>
            <person name="Heiman D."/>
            <person name="Hepburn T."/>
            <person name="Howarth C."/>
            <person name="Jen D."/>
            <person name="Larson L."/>
            <person name="Lewis B."/>
            <person name="Mehta T."/>
            <person name="Park D."/>
            <person name="Pearson M."/>
            <person name="Roberts A."/>
            <person name="Saif S."/>
            <person name="Shenoy N."/>
            <person name="Sisk P."/>
            <person name="Stolte C."/>
            <person name="Sykes S."/>
            <person name="Walk T."/>
            <person name="White J."/>
            <person name="Yandava C."/>
            <person name="Burger G."/>
            <person name="Gray M.W."/>
            <person name="Holland P.W.H."/>
            <person name="King N."/>
            <person name="Lang F.B.F."/>
            <person name="Roger A.J."/>
            <person name="Ruiz-Trillo I."/>
            <person name="Lander E."/>
            <person name="Nusbaum C."/>
        </authorList>
    </citation>
    <scope>NUCLEOTIDE SEQUENCE [LARGE SCALE GENOMIC DNA]</scope>
    <source>
        <strain evidence="7">ATCC 38327</strain>
    </source>
</reference>
<dbReference type="InterPro" id="IPR006638">
    <property type="entry name" value="Elp3/MiaA/NifB-like_rSAM"/>
</dbReference>
<dbReference type="Proteomes" id="UP000054350">
    <property type="component" value="Unassembled WGS sequence"/>
</dbReference>
<dbReference type="OMA" id="HIPWCVR"/>
<dbReference type="SMART" id="SM00729">
    <property type="entry name" value="Elp3"/>
    <property type="match status" value="1"/>
</dbReference>
<dbReference type="VEuPathDB" id="FungiDB:AMAG_15883"/>
<evidence type="ECO:0000256" key="3">
    <source>
        <dbReference type="ARBA" id="ARBA00033094"/>
    </source>
</evidence>
<evidence type="ECO:0000259" key="5">
    <source>
        <dbReference type="PROSITE" id="PS51918"/>
    </source>
</evidence>
<evidence type="ECO:0000313" key="6">
    <source>
        <dbReference type="EMBL" id="KNE71228.1"/>
    </source>
</evidence>
<dbReference type="InterPro" id="IPR034505">
    <property type="entry name" value="Coproporphyrinogen-III_oxidase"/>
</dbReference>
<dbReference type="InterPro" id="IPR004559">
    <property type="entry name" value="HemW-like"/>
</dbReference>
<dbReference type="InterPro" id="IPR058240">
    <property type="entry name" value="rSAM_sf"/>
</dbReference>
<comment type="function">
    <text evidence="4">May be a heme chaperone, appears to bind heme. Homologous bacterial proteins do not have oxygen-independent coproporphyrinogen-III oxidase activity. Binds 1 [4Fe-4S] cluster. The cluster is coordinated with 3 cysteines and an exchangeable S-adenosyl-L-methionine.</text>
</comment>
<dbReference type="GO" id="GO:0006779">
    <property type="term" value="P:porphyrin-containing compound biosynthetic process"/>
    <property type="evidence" value="ECO:0007669"/>
    <property type="project" value="InterPro"/>
</dbReference>
<dbReference type="PANTHER" id="PTHR13932:SF5">
    <property type="entry name" value="RADICAL S-ADENOSYL METHIONINE DOMAIN-CONTAINING PROTEIN 1, MITOCHONDRIAL"/>
    <property type="match status" value="1"/>
</dbReference>
<dbReference type="GO" id="GO:0051539">
    <property type="term" value="F:4 iron, 4 sulfur cluster binding"/>
    <property type="evidence" value="ECO:0007669"/>
    <property type="project" value="InterPro"/>
</dbReference>
<dbReference type="STRING" id="578462.A0A0L0T8T8"/>
<dbReference type="SFLD" id="SFLDG01082">
    <property type="entry name" value="B12-binding_domain_containing"/>
    <property type="match status" value="1"/>
</dbReference>
<organism evidence="6 7">
    <name type="scientific">Allomyces macrogynus (strain ATCC 38327)</name>
    <name type="common">Allomyces javanicus var. macrogynus</name>
    <dbReference type="NCBI Taxonomy" id="578462"/>
    <lineage>
        <taxon>Eukaryota</taxon>
        <taxon>Fungi</taxon>
        <taxon>Fungi incertae sedis</taxon>
        <taxon>Blastocladiomycota</taxon>
        <taxon>Blastocladiomycetes</taxon>
        <taxon>Blastocladiales</taxon>
        <taxon>Blastocladiaceae</taxon>
        <taxon>Allomyces</taxon>
    </lineage>
</organism>
<dbReference type="SFLD" id="SFLDF00562">
    <property type="entry name" value="HemN-like__clustered_with_heat"/>
    <property type="match status" value="1"/>
</dbReference>
<dbReference type="SFLD" id="SFLDF00288">
    <property type="entry name" value="HemN-like__clustered_with_nucl"/>
    <property type="match status" value="1"/>
</dbReference>
<dbReference type="AlphaFoldDB" id="A0A0L0T8T8"/>
<dbReference type="SFLD" id="SFLDG01065">
    <property type="entry name" value="anaerobic_coproporphyrinogen-I"/>
    <property type="match status" value="1"/>
</dbReference>
<dbReference type="CDD" id="cd01335">
    <property type="entry name" value="Radical_SAM"/>
    <property type="match status" value="1"/>
</dbReference>
<dbReference type="NCBIfam" id="TIGR00539">
    <property type="entry name" value="hemN_rel"/>
    <property type="match status" value="1"/>
</dbReference>
<dbReference type="Pfam" id="PF06969">
    <property type="entry name" value="HemN_C"/>
    <property type="match status" value="1"/>
</dbReference>
<dbReference type="Pfam" id="PF04055">
    <property type="entry name" value="Radical_SAM"/>
    <property type="match status" value="1"/>
</dbReference>
<name>A0A0L0T8T8_ALLM3</name>
<accession>A0A0L0T8T8</accession>
<dbReference type="SUPFAM" id="SSF102114">
    <property type="entry name" value="Radical SAM enzymes"/>
    <property type="match status" value="1"/>
</dbReference>
<evidence type="ECO:0000313" key="7">
    <source>
        <dbReference type="Proteomes" id="UP000054350"/>
    </source>
</evidence>
<keyword evidence="7" id="KW-1185">Reference proteome</keyword>
<evidence type="ECO:0000256" key="4">
    <source>
        <dbReference type="ARBA" id="ARBA00045130"/>
    </source>
</evidence>
<evidence type="ECO:0000256" key="1">
    <source>
        <dbReference type="ARBA" id="ARBA00006100"/>
    </source>
</evidence>
<comment type="similarity">
    <text evidence="1">Belongs to the anaerobic coproporphyrinogen-III oxidase family. HemW subfamily.</text>
</comment>
<dbReference type="SFLD" id="SFLDS00029">
    <property type="entry name" value="Radical_SAM"/>
    <property type="match status" value="1"/>
</dbReference>